<feature type="non-terminal residue" evidence="1">
    <location>
        <position position="1"/>
    </location>
</feature>
<reference evidence="1" key="1">
    <citation type="submission" date="2013-12" db="EMBL/GenBank/DDBJ databases">
        <title>A Varibaculum cambriense genome reconstructed from a premature infant gut community with otherwise low bacterial novelty that shifts toward anaerobic metabolism during the third week of life.</title>
        <authorList>
            <person name="Brown C.T."/>
            <person name="Sharon I."/>
            <person name="Thomas B.C."/>
            <person name="Castelle C.J."/>
            <person name="Morowitz M.J."/>
            <person name="Banfield J.F."/>
        </authorList>
    </citation>
    <scope>NUCLEOTIDE SEQUENCE</scope>
</reference>
<dbReference type="Gene3D" id="1.20.5.170">
    <property type="match status" value="1"/>
</dbReference>
<organism evidence="1">
    <name type="scientific">human gut metagenome</name>
    <dbReference type="NCBI Taxonomy" id="408170"/>
    <lineage>
        <taxon>unclassified sequences</taxon>
        <taxon>metagenomes</taxon>
        <taxon>organismal metagenomes</taxon>
    </lineage>
</organism>
<name>W1YMM3_9ZZZZ</name>
<gene>
    <name evidence="1" type="ORF">Q604_UNBC02250G0001</name>
</gene>
<feature type="non-terminal residue" evidence="1">
    <location>
        <position position="89"/>
    </location>
</feature>
<dbReference type="EMBL" id="AZMM01002250">
    <property type="protein sequence ID" value="ETJ43732.1"/>
    <property type="molecule type" value="Genomic_DNA"/>
</dbReference>
<accession>W1YMM3</accession>
<dbReference type="AlphaFoldDB" id="W1YMM3"/>
<comment type="caution">
    <text evidence="1">The sequence shown here is derived from an EMBL/GenBank/DDBJ whole genome shotgun (WGS) entry which is preliminary data.</text>
</comment>
<proteinExistence type="predicted"/>
<sequence length="89" mass="9499">EISTDSKEAINGSQLYAISRSVADRLGGGADVASNGTIKGMSYKLKKRDFNNVGEALQYLDNETLHWDSAKGAFSASYIVKNADGIIPS</sequence>
<evidence type="ECO:0000313" key="1">
    <source>
        <dbReference type="EMBL" id="ETJ43732.1"/>
    </source>
</evidence>
<protein>
    <submittedName>
        <fullName evidence="1">Uncharacterized protein</fullName>
    </submittedName>
</protein>